<dbReference type="PANTHER" id="PTHR24320">
    <property type="entry name" value="RETINOL DEHYDROGENASE"/>
    <property type="match status" value="1"/>
</dbReference>
<organism evidence="4 5">
    <name type="scientific">Boletus reticuloceps</name>
    <dbReference type="NCBI Taxonomy" id="495285"/>
    <lineage>
        <taxon>Eukaryota</taxon>
        <taxon>Fungi</taxon>
        <taxon>Dikarya</taxon>
        <taxon>Basidiomycota</taxon>
        <taxon>Agaricomycotina</taxon>
        <taxon>Agaricomycetes</taxon>
        <taxon>Agaricomycetidae</taxon>
        <taxon>Boletales</taxon>
        <taxon>Boletineae</taxon>
        <taxon>Boletaceae</taxon>
        <taxon>Boletoideae</taxon>
        <taxon>Boletus</taxon>
    </lineage>
</organism>
<dbReference type="PANTHER" id="PTHR24320:SF282">
    <property type="entry name" value="WW DOMAIN-CONTAINING OXIDOREDUCTASE"/>
    <property type="match status" value="1"/>
</dbReference>
<dbReference type="GO" id="GO:0016491">
    <property type="term" value="F:oxidoreductase activity"/>
    <property type="evidence" value="ECO:0007669"/>
    <property type="project" value="UniProtKB-KW"/>
</dbReference>
<dbReference type="Pfam" id="PF00106">
    <property type="entry name" value="adh_short"/>
    <property type="match status" value="1"/>
</dbReference>
<sequence>MGVVHSIFRDLFPPAPHFTVESIPDLSGKVALITGANAGIGKETARVLLTNNAKVWIACRNVSKGEATLKELKELTGRDAHLLKLDLANLKSVKQSVEEFLQRETQLHILFNNAGVYGPPIGMVTDDGYDLQFGTHVLGHFYLTKLLLPILTSTAKSSPEGTVRIVNTTSAAQGQGKLRFDTFMDGPKRRADNTFRLYAQSKAGNVIFSTELHRRYHDQGIVSSAAHPGLSLPRLVTPCAGLMPTRFYQASLILRLNPLLLWDVSHGALTQLYAGTAPDAAMLGGQYLIPWARIGTAHPYTQDPELGKELWAWLEEQVAKL</sequence>
<keyword evidence="3" id="KW-0560">Oxidoreductase</keyword>
<name>A0A8I2YL10_9AGAM</name>
<dbReference type="Gene3D" id="3.40.50.720">
    <property type="entry name" value="NAD(P)-binding Rossmann-like Domain"/>
    <property type="match status" value="1"/>
</dbReference>
<dbReference type="InterPro" id="IPR002347">
    <property type="entry name" value="SDR_fam"/>
</dbReference>
<dbReference type="InterPro" id="IPR036291">
    <property type="entry name" value="NAD(P)-bd_dom_sf"/>
</dbReference>
<keyword evidence="2" id="KW-0521">NADP</keyword>
<keyword evidence="5" id="KW-1185">Reference proteome</keyword>
<accession>A0A8I2YL10</accession>
<dbReference type="AlphaFoldDB" id="A0A8I2YL10"/>
<dbReference type="EMBL" id="JAGFBS010000019">
    <property type="protein sequence ID" value="KAG6374110.1"/>
    <property type="molecule type" value="Genomic_DNA"/>
</dbReference>
<comment type="similarity">
    <text evidence="1">Belongs to the short-chain dehydrogenases/reductases (SDR) family.</text>
</comment>
<proteinExistence type="inferred from homology"/>
<comment type="caution">
    <text evidence="4">The sequence shown here is derived from an EMBL/GenBank/DDBJ whole genome shotgun (WGS) entry which is preliminary data.</text>
</comment>
<evidence type="ECO:0000256" key="3">
    <source>
        <dbReference type="ARBA" id="ARBA00023002"/>
    </source>
</evidence>
<dbReference type="Proteomes" id="UP000683000">
    <property type="component" value="Unassembled WGS sequence"/>
</dbReference>
<reference evidence="4" key="1">
    <citation type="submission" date="2021-03" db="EMBL/GenBank/DDBJ databases">
        <title>Evolutionary innovations through gain and loss of genes in the ectomycorrhizal Boletales.</title>
        <authorList>
            <person name="Wu G."/>
            <person name="Miyauchi S."/>
            <person name="Morin E."/>
            <person name="Yang Z.-L."/>
            <person name="Xu J."/>
            <person name="Martin F.M."/>
        </authorList>
    </citation>
    <scope>NUCLEOTIDE SEQUENCE</scope>
    <source>
        <strain evidence="4">BR01</strain>
    </source>
</reference>
<evidence type="ECO:0000313" key="4">
    <source>
        <dbReference type="EMBL" id="KAG6374110.1"/>
    </source>
</evidence>
<protein>
    <submittedName>
        <fullName evidence="4">NAD(P)-binding protein</fullName>
    </submittedName>
</protein>
<evidence type="ECO:0000313" key="5">
    <source>
        <dbReference type="Proteomes" id="UP000683000"/>
    </source>
</evidence>
<dbReference type="SUPFAM" id="SSF51735">
    <property type="entry name" value="NAD(P)-binding Rossmann-fold domains"/>
    <property type="match status" value="1"/>
</dbReference>
<evidence type="ECO:0000256" key="1">
    <source>
        <dbReference type="ARBA" id="ARBA00006484"/>
    </source>
</evidence>
<gene>
    <name evidence="4" type="ORF">JVT61DRAFT_4754</name>
</gene>
<dbReference type="PRINTS" id="PR00081">
    <property type="entry name" value="GDHRDH"/>
</dbReference>
<evidence type="ECO:0000256" key="2">
    <source>
        <dbReference type="ARBA" id="ARBA00022857"/>
    </source>
</evidence>
<dbReference type="OrthoDB" id="191139at2759"/>